<feature type="region of interest" description="Disordered" evidence="1">
    <location>
        <begin position="220"/>
        <end position="352"/>
    </location>
</feature>
<dbReference type="AlphaFoldDB" id="A0A387HMX6"/>
<name>A0A387HMX6_9ACTN</name>
<evidence type="ECO:0000256" key="2">
    <source>
        <dbReference type="SAM" id="Phobius"/>
    </source>
</evidence>
<keyword evidence="2" id="KW-1133">Transmembrane helix</keyword>
<keyword evidence="4" id="KW-1185">Reference proteome</keyword>
<evidence type="ECO:0000313" key="3">
    <source>
        <dbReference type="EMBL" id="AYG82192.1"/>
    </source>
</evidence>
<dbReference type="KEGG" id="shun:DWB77_04362"/>
<sequence>MTQRRQGDEPQLPAVRPAHEGVVLPADGSGPRAGEPLPAPPGAQPWGQPWGPQGQAAHRPPGAPPQGPATFGRPLPPENAGQDAEATQFIAPVPGGTGGPGGSGNEATQYLAVPGGPGGAGESGSEATQYLAVPGGPGGAGGSGSEATQYLAPVRGGNGGTDAEATRFIAPVPGGAGTYGGAAPHAGSFGGAAPQAGTYGGAAPQAGSFGGEATQYIAPVASGPGVLPPERAGEATRFPGAPASGQDADPTQFLPPVPPAPQDAPYGIRPGTPGERQPPAEFDSLFRADGPPQQAAEGAQLPRFQPSVPLSRPQQQTAYQPPGAPAPQFQAPPPYQEPPQQSGYEPEPPRRKSPVGLIAAVVVGCAVIGLGAGALLSGGGDDGKKDDKQPAGVSSAATGDTGGKTGDAADPAKTQAEALDKVLADSGSSRDAVIGAVADIRRCDKLDQAAASLRDAAKQRGDLVTRLGGLSLDKLPNRERLSGALTKAWQSSAAADNHYAAWADALAGDKGKNCKDGHAKRTKDAGLGDKASGDATKSKQEASVLWNAIATQYGLTKRGATQL</sequence>
<evidence type="ECO:0000313" key="4">
    <source>
        <dbReference type="Proteomes" id="UP000271554"/>
    </source>
</evidence>
<feature type="compositionally biased region" description="Low complexity" evidence="1">
    <location>
        <begin position="44"/>
        <end position="57"/>
    </location>
</feature>
<keyword evidence="2" id="KW-0472">Membrane</keyword>
<organism evidence="3 4">
    <name type="scientific">Streptomyces hundungensis</name>
    <dbReference type="NCBI Taxonomy" id="1077946"/>
    <lineage>
        <taxon>Bacteria</taxon>
        <taxon>Bacillati</taxon>
        <taxon>Actinomycetota</taxon>
        <taxon>Actinomycetes</taxon>
        <taxon>Kitasatosporales</taxon>
        <taxon>Streptomycetaceae</taxon>
        <taxon>Streptomyces</taxon>
    </lineage>
</organism>
<feature type="compositionally biased region" description="Basic and acidic residues" evidence="1">
    <location>
        <begin position="512"/>
        <end position="527"/>
    </location>
</feature>
<feature type="transmembrane region" description="Helical" evidence="2">
    <location>
        <begin position="355"/>
        <end position="376"/>
    </location>
</feature>
<feature type="compositionally biased region" description="Gly residues" evidence="1">
    <location>
        <begin position="135"/>
        <end position="144"/>
    </location>
</feature>
<feature type="compositionally biased region" description="Gly residues" evidence="1">
    <location>
        <begin position="95"/>
        <end position="104"/>
    </location>
</feature>
<feature type="region of interest" description="Disordered" evidence="1">
    <location>
        <begin position="512"/>
        <end position="536"/>
    </location>
</feature>
<dbReference type="Proteomes" id="UP000271554">
    <property type="component" value="Chromosome"/>
</dbReference>
<keyword evidence="2" id="KW-0812">Transmembrane</keyword>
<feature type="region of interest" description="Disordered" evidence="1">
    <location>
        <begin position="377"/>
        <end position="411"/>
    </location>
</feature>
<proteinExistence type="predicted"/>
<feature type="compositionally biased region" description="Pro residues" evidence="1">
    <location>
        <begin position="253"/>
        <end position="262"/>
    </location>
</feature>
<dbReference type="RefSeq" id="WP_120722816.1">
    <property type="nucleotide sequence ID" value="NZ_CP032698.1"/>
</dbReference>
<dbReference type="OrthoDB" id="3763497at2"/>
<dbReference type="EMBL" id="CP032698">
    <property type="protein sequence ID" value="AYG82192.1"/>
    <property type="molecule type" value="Genomic_DNA"/>
</dbReference>
<feature type="compositionally biased region" description="Pro residues" evidence="1">
    <location>
        <begin position="322"/>
        <end position="337"/>
    </location>
</feature>
<feature type="region of interest" description="Disordered" evidence="1">
    <location>
        <begin position="1"/>
        <end position="158"/>
    </location>
</feature>
<reference evidence="3 4" key="1">
    <citation type="submission" date="2018-10" db="EMBL/GenBank/DDBJ databases">
        <title>Relationship between Morphology and Antimicrobial Activity in Streptomyces.</title>
        <authorList>
            <person name="Kang H.J."/>
            <person name="Kim S.B."/>
        </authorList>
    </citation>
    <scope>NUCLEOTIDE SEQUENCE [LARGE SCALE GENOMIC DNA]</scope>
    <source>
        <strain evidence="3 4">BH38</strain>
    </source>
</reference>
<gene>
    <name evidence="3" type="ORF">DWB77_04362</name>
</gene>
<accession>A0A387HMX6</accession>
<evidence type="ECO:0000256" key="1">
    <source>
        <dbReference type="SAM" id="MobiDB-lite"/>
    </source>
</evidence>
<protein>
    <submittedName>
        <fullName evidence="3">Uncharacterized protein</fullName>
    </submittedName>
</protein>